<sequence>MKRLRVAVSCALLAALVGCSNGQVKPENYSGFIGDYSTLAPATAPSGAPLLRWVDPQADVRRYQRIYIEPSRFYPVPKPNDKVSAKTLADITTYYDQALRRELGKSLPLASAPGPGILVLKPAITAVSSHTQGLRPYEVIPIALIAAGMSTAVGIRDQDTQIATEAMLLDGGDNKVLAKMVRQGTGKALDDSDQPITGDDVKAVLDGWAADMRMSYEKTLGSRR</sequence>
<feature type="signal peptide" evidence="1">
    <location>
        <begin position="1"/>
        <end position="22"/>
    </location>
</feature>
<dbReference type="Pfam" id="PF11769">
    <property type="entry name" value="DUF3313"/>
    <property type="match status" value="1"/>
</dbReference>
<keyword evidence="1" id="KW-0732">Signal</keyword>
<dbReference type="EMBL" id="CP136986">
    <property type="protein sequence ID" value="WOS79762.1"/>
    <property type="molecule type" value="Genomic_DNA"/>
</dbReference>
<evidence type="ECO:0000256" key="1">
    <source>
        <dbReference type="SAM" id="SignalP"/>
    </source>
</evidence>
<gene>
    <name evidence="2" type="ORF">L4V69_11565</name>
</gene>
<accession>A0A071LBV4</accession>
<organism evidence="2 3">
    <name type="scientific">Pseudomonas aeruginosa</name>
    <dbReference type="NCBI Taxonomy" id="287"/>
    <lineage>
        <taxon>Bacteria</taxon>
        <taxon>Pseudomonadati</taxon>
        <taxon>Pseudomonadota</taxon>
        <taxon>Gammaproteobacteria</taxon>
        <taxon>Pseudomonadales</taxon>
        <taxon>Pseudomonadaceae</taxon>
        <taxon>Pseudomonas</taxon>
    </lineage>
</organism>
<reference evidence="2" key="1">
    <citation type="submission" date="2023-06" db="EMBL/GenBank/DDBJ databases">
        <authorList>
            <consortium name="Clinical and Environmental Microbiology Branch: Whole genome sequencing antimicrobial resistance pathogens in the healthcare setting"/>
        </authorList>
    </citation>
    <scope>NUCLEOTIDE SEQUENCE</scope>
    <source>
        <strain evidence="2">2021CK-01020</strain>
    </source>
</reference>
<evidence type="ECO:0000313" key="2">
    <source>
        <dbReference type="EMBL" id="WOS79762.1"/>
    </source>
</evidence>
<name>A0A071LBV4_PSEAI</name>
<dbReference type="AlphaFoldDB" id="A0A071LBV4"/>
<feature type="chain" id="PRO_5015027798" evidence="1">
    <location>
        <begin position="23"/>
        <end position="224"/>
    </location>
</feature>
<dbReference type="PROSITE" id="PS51257">
    <property type="entry name" value="PROKAR_LIPOPROTEIN"/>
    <property type="match status" value="1"/>
</dbReference>
<dbReference type="RefSeq" id="WP_003091746.1">
    <property type="nucleotide sequence ID" value="NZ_AP014622.1"/>
</dbReference>
<dbReference type="KEGG" id="paeb:NCGM1900_2913"/>
<dbReference type="Proteomes" id="UP001297540">
    <property type="component" value="Chromosome"/>
</dbReference>
<evidence type="ECO:0000313" key="3">
    <source>
        <dbReference type="Proteomes" id="UP001297540"/>
    </source>
</evidence>
<reference evidence="2" key="2">
    <citation type="submission" date="2023-10" db="EMBL/GenBank/DDBJ databases">
        <title>Pathogen: clinical or host-associated sample.</title>
        <authorList>
            <person name="Hergert J."/>
            <person name="Casey R."/>
            <person name="Wagner J."/>
            <person name="Young E.L."/>
            <person name="Oakeson K.F."/>
        </authorList>
    </citation>
    <scope>NUCLEOTIDE SEQUENCE</scope>
    <source>
        <strain evidence="2">2021CK-01020</strain>
    </source>
</reference>
<dbReference type="InterPro" id="IPR021747">
    <property type="entry name" value="DUF3313"/>
</dbReference>
<protein>
    <submittedName>
        <fullName evidence="2">DUF3313 domain-containing protein</fullName>
    </submittedName>
</protein>
<proteinExistence type="predicted"/>